<comment type="similarity">
    <text evidence="1">Belongs to the DinB family.</text>
</comment>
<feature type="signal peptide" evidence="4">
    <location>
        <begin position="1"/>
        <end position="19"/>
    </location>
</feature>
<keyword evidence="4" id="KW-0732">Signal</keyword>
<feature type="chain" id="PRO_5011957191" evidence="4">
    <location>
        <begin position="20"/>
        <end position="172"/>
    </location>
</feature>
<dbReference type="Pfam" id="PF05163">
    <property type="entry name" value="DinB"/>
    <property type="match status" value="1"/>
</dbReference>
<dbReference type="STRING" id="1302690.BUE76_02880"/>
<organism evidence="5 6">
    <name type="scientific">Cnuella takakiae</name>
    <dbReference type="NCBI Taxonomy" id="1302690"/>
    <lineage>
        <taxon>Bacteria</taxon>
        <taxon>Pseudomonadati</taxon>
        <taxon>Bacteroidota</taxon>
        <taxon>Chitinophagia</taxon>
        <taxon>Chitinophagales</taxon>
        <taxon>Chitinophagaceae</taxon>
        <taxon>Cnuella</taxon>
    </lineage>
</organism>
<keyword evidence="6" id="KW-1185">Reference proteome</keyword>
<dbReference type="EMBL" id="FQUO01000013">
    <property type="protein sequence ID" value="SHF86047.1"/>
    <property type="molecule type" value="Genomic_DNA"/>
</dbReference>
<dbReference type="OrthoDB" id="119432at2"/>
<dbReference type="InterPro" id="IPR007837">
    <property type="entry name" value="DinB"/>
</dbReference>
<dbReference type="Gene3D" id="1.20.120.450">
    <property type="entry name" value="dinb family like domain"/>
    <property type="match status" value="1"/>
</dbReference>
<dbReference type="RefSeq" id="WP_073045229.1">
    <property type="nucleotide sequence ID" value="NZ_FQUO01000013.1"/>
</dbReference>
<feature type="binding site" evidence="3">
    <location>
        <position position="147"/>
    </location>
    <ligand>
        <name>a divalent metal cation</name>
        <dbReference type="ChEBI" id="CHEBI:60240"/>
    </ligand>
</feature>
<dbReference type="GO" id="GO:0046872">
    <property type="term" value="F:metal ion binding"/>
    <property type="evidence" value="ECO:0007669"/>
    <property type="project" value="UniProtKB-KW"/>
</dbReference>
<evidence type="ECO:0000256" key="3">
    <source>
        <dbReference type="PIRSR" id="PIRSR607837-1"/>
    </source>
</evidence>
<reference evidence="5 6" key="1">
    <citation type="submission" date="2016-11" db="EMBL/GenBank/DDBJ databases">
        <authorList>
            <person name="Jaros S."/>
            <person name="Januszkiewicz K."/>
            <person name="Wedrychowicz H."/>
        </authorList>
    </citation>
    <scope>NUCLEOTIDE SEQUENCE [LARGE SCALE GENOMIC DNA]</scope>
    <source>
        <strain evidence="5 6">DSM 26897</strain>
    </source>
</reference>
<keyword evidence="2 3" id="KW-0479">Metal-binding</keyword>
<gene>
    <name evidence="5" type="ORF">SAMN05444008_11323</name>
</gene>
<dbReference type="SUPFAM" id="SSF109854">
    <property type="entry name" value="DinB/YfiT-like putative metalloenzymes"/>
    <property type="match status" value="1"/>
</dbReference>
<evidence type="ECO:0000256" key="1">
    <source>
        <dbReference type="ARBA" id="ARBA00008635"/>
    </source>
</evidence>
<dbReference type="AlphaFoldDB" id="A0A1M5F3F3"/>
<accession>A0A1M5F3F3</accession>
<dbReference type="InterPro" id="IPR034660">
    <property type="entry name" value="DinB/YfiT-like"/>
</dbReference>
<proteinExistence type="inferred from homology"/>
<dbReference type="Proteomes" id="UP000184368">
    <property type="component" value="Unassembled WGS sequence"/>
</dbReference>
<feature type="binding site" evidence="3">
    <location>
        <position position="65"/>
    </location>
    <ligand>
        <name>a divalent metal cation</name>
        <dbReference type="ChEBI" id="CHEBI:60240"/>
    </ligand>
</feature>
<evidence type="ECO:0000313" key="6">
    <source>
        <dbReference type="Proteomes" id="UP000184368"/>
    </source>
</evidence>
<feature type="binding site" evidence="3">
    <location>
        <position position="151"/>
    </location>
    <ligand>
        <name>a divalent metal cation</name>
        <dbReference type="ChEBI" id="CHEBI:60240"/>
    </ligand>
</feature>
<evidence type="ECO:0000256" key="2">
    <source>
        <dbReference type="ARBA" id="ARBA00022723"/>
    </source>
</evidence>
<protein>
    <submittedName>
        <fullName evidence="5">Uncharacterized damage-inducible protein DinB (Forms a four-helix bundle)</fullName>
    </submittedName>
</protein>
<evidence type="ECO:0000313" key="5">
    <source>
        <dbReference type="EMBL" id="SHF86047.1"/>
    </source>
</evidence>
<name>A0A1M5F3F3_9BACT</name>
<sequence length="172" mass="19110">MKRMLVLAIMLLMLHAAKAQNVAQAVKDWERAKAYTAEYIAAMPEDGISFKPTADVRSFAEQMLHIANANFMFAANATGKANPQQGNNLEKMDNYKTKAGLTGIVNDSYDYVINAVKAMSPAQMSEAIKLFNQDVTRGQAFEKAFEHGTHHRGQTTLYLRLKGVKPPAEKLF</sequence>
<evidence type="ECO:0000256" key="4">
    <source>
        <dbReference type="SAM" id="SignalP"/>
    </source>
</evidence>